<reference evidence="1" key="2">
    <citation type="submission" date="2021-08" db="EMBL/GenBank/DDBJ databases">
        <authorList>
            <person name="Tani A."/>
            <person name="Ola A."/>
            <person name="Ogura Y."/>
            <person name="Katsura K."/>
            <person name="Hayashi T."/>
        </authorList>
    </citation>
    <scope>NUCLEOTIDE SEQUENCE</scope>
    <source>
        <strain evidence="1">NBRC 103626</strain>
    </source>
</reference>
<name>A0AA37HPE9_9HYPH</name>
<dbReference type="EMBL" id="BPQM01000057">
    <property type="protein sequence ID" value="GJD79220.1"/>
    <property type="molecule type" value="Genomic_DNA"/>
</dbReference>
<gene>
    <name evidence="1" type="ORF">NBEOAGPD_2443</name>
</gene>
<reference evidence="1" key="1">
    <citation type="journal article" date="2016" name="Front. Microbiol.">
        <title>Genome Sequence of the Piezophilic, Mesophilic Sulfate-Reducing Bacterium Desulfovibrio indicus J2T.</title>
        <authorList>
            <person name="Cao J."/>
            <person name="Maignien L."/>
            <person name="Shao Z."/>
            <person name="Alain K."/>
            <person name="Jebbar M."/>
        </authorList>
    </citation>
    <scope>NUCLEOTIDE SEQUENCE</scope>
    <source>
        <strain evidence="1">NBRC 103626</strain>
    </source>
</reference>
<dbReference type="RefSeq" id="WP_238303176.1">
    <property type="nucleotide sequence ID" value="NZ_BPQM01000057.1"/>
</dbReference>
<sequence>MSVPRQTRDSVLFVTLDSCRYDTFAAARAPALKGVGPLHKAQAPSYYTYGSHAAMFVGFTPGLAHLRQPVLNPKFGKLFKLVGGGHPGKGTEGYALRGRNIVEGFAREGFRTFGTGSVGWFDPATPTGRHLTEPFGAFFYPGDTWSLDRQLAWLEPRLRHPGNVFCFLNVGETHVPYWHAGAPWDRADNPCEPFQSADRAQDCRARQRACLEFVDGRLAPLLEAFSDATILLCGDHGDCWGEDGLWEHGISHPATLTVPLLARVRGMVVDEKAP</sequence>
<dbReference type="InterPro" id="IPR017850">
    <property type="entry name" value="Alkaline_phosphatase_core_sf"/>
</dbReference>
<comment type="caution">
    <text evidence="1">The sequence shown here is derived from an EMBL/GenBank/DDBJ whole genome shotgun (WGS) entry which is preliminary data.</text>
</comment>
<evidence type="ECO:0000313" key="1">
    <source>
        <dbReference type="EMBL" id="GJD79220.1"/>
    </source>
</evidence>
<accession>A0AA37HPE9</accession>
<protein>
    <recommendedName>
        <fullName evidence="3">Sulfatase N-terminal domain-containing protein</fullName>
    </recommendedName>
</protein>
<proteinExistence type="predicted"/>
<dbReference type="AlphaFoldDB" id="A0AA37HPE9"/>
<evidence type="ECO:0000313" key="2">
    <source>
        <dbReference type="Proteomes" id="UP001055108"/>
    </source>
</evidence>
<dbReference type="Gene3D" id="3.40.720.10">
    <property type="entry name" value="Alkaline Phosphatase, subunit A"/>
    <property type="match status" value="1"/>
</dbReference>
<organism evidence="1 2">
    <name type="scientific">Methylobacterium gregans</name>
    <dbReference type="NCBI Taxonomy" id="374424"/>
    <lineage>
        <taxon>Bacteria</taxon>
        <taxon>Pseudomonadati</taxon>
        <taxon>Pseudomonadota</taxon>
        <taxon>Alphaproteobacteria</taxon>
        <taxon>Hyphomicrobiales</taxon>
        <taxon>Methylobacteriaceae</taxon>
        <taxon>Methylobacterium</taxon>
    </lineage>
</organism>
<keyword evidence="2" id="KW-1185">Reference proteome</keyword>
<dbReference type="SUPFAM" id="SSF53649">
    <property type="entry name" value="Alkaline phosphatase-like"/>
    <property type="match status" value="1"/>
</dbReference>
<dbReference type="Proteomes" id="UP001055108">
    <property type="component" value="Unassembled WGS sequence"/>
</dbReference>
<evidence type="ECO:0008006" key="3">
    <source>
        <dbReference type="Google" id="ProtNLM"/>
    </source>
</evidence>